<name>A0A150GS93_GONPE</name>
<proteinExistence type="predicted"/>
<evidence type="ECO:0000313" key="2">
    <source>
        <dbReference type="Proteomes" id="UP000075714"/>
    </source>
</evidence>
<dbReference type="Proteomes" id="UP000075714">
    <property type="component" value="Unassembled WGS sequence"/>
</dbReference>
<evidence type="ECO:0000313" key="1">
    <source>
        <dbReference type="EMBL" id="KXZ52693.1"/>
    </source>
</evidence>
<dbReference type="AlphaFoldDB" id="A0A150GS93"/>
<dbReference type="EMBL" id="LSYV01000010">
    <property type="protein sequence ID" value="KXZ52693.1"/>
    <property type="molecule type" value="Genomic_DNA"/>
</dbReference>
<protein>
    <submittedName>
        <fullName evidence="1">Uncharacterized protein</fullName>
    </submittedName>
</protein>
<gene>
    <name evidence="1" type="ORF">GPECTOR_9g739</name>
</gene>
<comment type="caution">
    <text evidence="1">The sequence shown here is derived from an EMBL/GenBank/DDBJ whole genome shotgun (WGS) entry which is preliminary data.</text>
</comment>
<reference evidence="2" key="1">
    <citation type="journal article" date="2016" name="Nat. Commun.">
        <title>The Gonium pectorale genome demonstrates co-option of cell cycle regulation during the evolution of multicellularity.</title>
        <authorList>
            <person name="Hanschen E.R."/>
            <person name="Marriage T.N."/>
            <person name="Ferris P.J."/>
            <person name="Hamaji T."/>
            <person name="Toyoda A."/>
            <person name="Fujiyama A."/>
            <person name="Neme R."/>
            <person name="Noguchi H."/>
            <person name="Minakuchi Y."/>
            <person name="Suzuki M."/>
            <person name="Kawai-Toyooka H."/>
            <person name="Smith D.R."/>
            <person name="Sparks H."/>
            <person name="Anderson J."/>
            <person name="Bakaric R."/>
            <person name="Luria V."/>
            <person name="Karger A."/>
            <person name="Kirschner M.W."/>
            <person name="Durand P.M."/>
            <person name="Michod R.E."/>
            <person name="Nozaki H."/>
            <person name="Olson B.J."/>
        </authorList>
    </citation>
    <scope>NUCLEOTIDE SEQUENCE [LARGE SCALE GENOMIC DNA]</scope>
    <source>
        <strain evidence="2">NIES-2863</strain>
    </source>
</reference>
<sequence>MDGGGRTAWQLAASPCTLAAADGAADGAAWARRSVAAADPSSCPTASSAAATSRHSPCARWEYWSGLAGLESTWWESGSAISSGGLVRLFCLLQM</sequence>
<keyword evidence="2" id="KW-1185">Reference proteome</keyword>
<accession>A0A150GS93</accession>
<organism evidence="1 2">
    <name type="scientific">Gonium pectorale</name>
    <name type="common">Green alga</name>
    <dbReference type="NCBI Taxonomy" id="33097"/>
    <lineage>
        <taxon>Eukaryota</taxon>
        <taxon>Viridiplantae</taxon>
        <taxon>Chlorophyta</taxon>
        <taxon>core chlorophytes</taxon>
        <taxon>Chlorophyceae</taxon>
        <taxon>CS clade</taxon>
        <taxon>Chlamydomonadales</taxon>
        <taxon>Volvocaceae</taxon>
        <taxon>Gonium</taxon>
    </lineage>
</organism>